<keyword evidence="3 5" id="KW-1133">Transmembrane helix</keyword>
<evidence type="ECO:0000256" key="2">
    <source>
        <dbReference type="ARBA" id="ARBA00022692"/>
    </source>
</evidence>
<comment type="caution">
    <text evidence="6">The sequence shown here is derived from an EMBL/GenBank/DDBJ whole genome shotgun (WGS) entry which is preliminary data.</text>
</comment>
<reference evidence="6 7" key="1">
    <citation type="journal article" date="2019" name="Nat. Microbiol.">
        <title>Mediterranean grassland soil C-N compound turnover is dependent on rainfall and depth, and is mediated by genomically divergent microorganisms.</title>
        <authorList>
            <person name="Diamond S."/>
            <person name="Andeer P.F."/>
            <person name="Li Z."/>
            <person name="Crits-Christoph A."/>
            <person name="Burstein D."/>
            <person name="Anantharaman K."/>
            <person name="Lane K.R."/>
            <person name="Thomas B.C."/>
            <person name="Pan C."/>
            <person name="Northen T.R."/>
            <person name="Banfield J.F."/>
        </authorList>
    </citation>
    <scope>NUCLEOTIDE SEQUENCE [LARGE SCALE GENOMIC DNA]</scope>
    <source>
        <strain evidence="6">WS_6</strain>
    </source>
</reference>
<name>A0A538T0S4_UNCEI</name>
<keyword evidence="2 5" id="KW-0812">Transmembrane</keyword>
<dbReference type="GO" id="GO:0016020">
    <property type="term" value="C:membrane"/>
    <property type="evidence" value="ECO:0007669"/>
    <property type="project" value="UniProtKB-SubCell"/>
</dbReference>
<comment type="subcellular location">
    <subcellularLocation>
        <location evidence="1">Membrane</location>
        <topology evidence="1">Multi-pass membrane protein</topology>
    </subcellularLocation>
</comment>
<evidence type="ECO:0000256" key="1">
    <source>
        <dbReference type="ARBA" id="ARBA00004141"/>
    </source>
</evidence>
<evidence type="ECO:0000313" key="6">
    <source>
        <dbReference type="EMBL" id="TMQ57238.1"/>
    </source>
</evidence>
<dbReference type="EMBL" id="VBOW01000067">
    <property type="protein sequence ID" value="TMQ57238.1"/>
    <property type="molecule type" value="Genomic_DNA"/>
</dbReference>
<feature type="transmembrane region" description="Helical" evidence="5">
    <location>
        <begin position="56"/>
        <end position="75"/>
    </location>
</feature>
<keyword evidence="4 5" id="KW-0472">Membrane</keyword>
<proteinExistence type="predicted"/>
<dbReference type="InterPro" id="IPR032808">
    <property type="entry name" value="DoxX"/>
</dbReference>
<accession>A0A538T0S4</accession>
<feature type="transmembrane region" description="Helical" evidence="5">
    <location>
        <begin position="81"/>
        <end position="105"/>
    </location>
</feature>
<evidence type="ECO:0000313" key="7">
    <source>
        <dbReference type="Proteomes" id="UP000316852"/>
    </source>
</evidence>
<dbReference type="AlphaFoldDB" id="A0A538T0S4"/>
<evidence type="ECO:0000256" key="3">
    <source>
        <dbReference type="ARBA" id="ARBA00022989"/>
    </source>
</evidence>
<evidence type="ECO:0000256" key="5">
    <source>
        <dbReference type="SAM" id="Phobius"/>
    </source>
</evidence>
<evidence type="ECO:0000256" key="4">
    <source>
        <dbReference type="ARBA" id="ARBA00023136"/>
    </source>
</evidence>
<sequence length="161" mass="17776">MSFSADMGFGSVPDRAWAILFARLVLGLIFGMSGWGKLFQMGATAHALRYFVDPYASSWIPTWLLWGLGLAIPYVEFAAGWLLVAGLLVRPALLALGAILVIVTYGHLLKDFLYEFHTHVIPRLALLVFLLAMPRGDDALSLDHLLRRGVEVEPSPTTPLR</sequence>
<organism evidence="6 7">
    <name type="scientific">Eiseniibacteriota bacterium</name>
    <dbReference type="NCBI Taxonomy" id="2212470"/>
    <lineage>
        <taxon>Bacteria</taxon>
        <taxon>Candidatus Eiseniibacteriota</taxon>
    </lineage>
</organism>
<protein>
    <submittedName>
        <fullName evidence="6">DoxX family protein</fullName>
    </submittedName>
</protein>
<dbReference type="Proteomes" id="UP000316852">
    <property type="component" value="Unassembled WGS sequence"/>
</dbReference>
<dbReference type="Pfam" id="PF07681">
    <property type="entry name" value="DoxX"/>
    <property type="match status" value="1"/>
</dbReference>
<gene>
    <name evidence="6" type="ORF">E6K76_10860</name>
</gene>
<feature type="transmembrane region" description="Helical" evidence="5">
    <location>
        <begin position="16"/>
        <end position="35"/>
    </location>
</feature>